<evidence type="ECO:0000256" key="1">
    <source>
        <dbReference type="SAM" id="SignalP"/>
    </source>
</evidence>
<keyword evidence="1" id="KW-0732">Signal</keyword>
<proteinExistence type="predicted"/>
<comment type="caution">
    <text evidence="2">The sequence shown here is derived from an EMBL/GenBank/DDBJ whole genome shotgun (WGS) entry which is preliminary data.</text>
</comment>
<dbReference type="Proteomes" id="UP000325081">
    <property type="component" value="Unassembled WGS sequence"/>
</dbReference>
<dbReference type="AlphaFoldDB" id="A0A5A7QGX8"/>
<name>A0A5A7QGX8_STRAF</name>
<dbReference type="EMBL" id="BKCP01006737">
    <property type="protein sequence ID" value="GER43667.1"/>
    <property type="molecule type" value="Genomic_DNA"/>
</dbReference>
<sequence length="501" mass="55531">MTKISLKVKLRLLLASNVLLPLEAVCCPVDCCANWLPDEVGGEVTAGWSISMPAVLGGDDGCTSTSEYAALNHALSPSSTNRTPCNWLPSIYRKTILFSTYYGRAQSLNLCYIKRCQQAKTDLIRFATCFTNFSNNDISVDISIHLRISFYSNKAMLFAVVEPMARSARSDNPLELIGLHPYYLLHTLVTPKLQAAQSSFAFDPLWFSKLDFRAIVSALKLRGLRRRPVDEIKKLLTSLRLLHLSETLLVQQSLEILHVIFLGPRLHCKCICSPSGSHLSVHEWRYRQPLSSAMDLRAVLHRQDGPGLTAQLPQGGPIGRPGRRRAVLQLPQHRGGIDCAEGDPLQQAHGDHGPDDKERAPAFFDHGPLVLARGGPGDGGGDFGLLGLSGGNLGIWVLGWAGFGGKIWERGVKGALLKAEMARRERSREETRSGTAVWREEMRSSWAEWRVGVGLIAELDETGVFEGKQPWEWAENQVETELLGVRWTLELAVQQGWSEEH</sequence>
<organism evidence="2 3">
    <name type="scientific">Striga asiatica</name>
    <name type="common">Asiatic witchweed</name>
    <name type="synonym">Buchnera asiatica</name>
    <dbReference type="NCBI Taxonomy" id="4170"/>
    <lineage>
        <taxon>Eukaryota</taxon>
        <taxon>Viridiplantae</taxon>
        <taxon>Streptophyta</taxon>
        <taxon>Embryophyta</taxon>
        <taxon>Tracheophyta</taxon>
        <taxon>Spermatophyta</taxon>
        <taxon>Magnoliopsida</taxon>
        <taxon>eudicotyledons</taxon>
        <taxon>Gunneridae</taxon>
        <taxon>Pentapetalae</taxon>
        <taxon>asterids</taxon>
        <taxon>lamiids</taxon>
        <taxon>Lamiales</taxon>
        <taxon>Orobanchaceae</taxon>
        <taxon>Buchnereae</taxon>
        <taxon>Striga</taxon>
    </lineage>
</organism>
<feature type="signal peptide" evidence="1">
    <location>
        <begin position="1"/>
        <end position="24"/>
    </location>
</feature>
<gene>
    <name evidence="2" type="ORF">STAS_20536</name>
</gene>
<accession>A0A5A7QGX8</accession>
<evidence type="ECO:0000313" key="3">
    <source>
        <dbReference type="Proteomes" id="UP000325081"/>
    </source>
</evidence>
<keyword evidence="3" id="KW-1185">Reference proteome</keyword>
<feature type="chain" id="PRO_5022706483" evidence="1">
    <location>
        <begin position="25"/>
        <end position="501"/>
    </location>
</feature>
<evidence type="ECO:0000313" key="2">
    <source>
        <dbReference type="EMBL" id="GER43667.1"/>
    </source>
</evidence>
<reference evidence="3" key="1">
    <citation type="journal article" date="2019" name="Curr. Biol.">
        <title>Genome Sequence of Striga asiatica Provides Insight into the Evolution of Plant Parasitism.</title>
        <authorList>
            <person name="Yoshida S."/>
            <person name="Kim S."/>
            <person name="Wafula E.K."/>
            <person name="Tanskanen J."/>
            <person name="Kim Y.M."/>
            <person name="Honaas L."/>
            <person name="Yang Z."/>
            <person name="Spallek T."/>
            <person name="Conn C.E."/>
            <person name="Ichihashi Y."/>
            <person name="Cheong K."/>
            <person name="Cui S."/>
            <person name="Der J.P."/>
            <person name="Gundlach H."/>
            <person name="Jiao Y."/>
            <person name="Hori C."/>
            <person name="Ishida J.K."/>
            <person name="Kasahara H."/>
            <person name="Kiba T."/>
            <person name="Kim M.S."/>
            <person name="Koo N."/>
            <person name="Laohavisit A."/>
            <person name="Lee Y.H."/>
            <person name="Lumba S."/>
            <person name="McCourt P."/>
            <person name="Mortimer J.C."/>
            <person name="Mutuku J.M."/>
            <person name="Nomura T."/>
            <person name="Sasaki-Sekimoto Y."/>
            <person name="Seto Y."/>
            <person name="Wang Y."/>
            <person name="Wakatake T."/>
            <person name="Sakakibara H."/>
            <person name="Demura T."/>
            <person name="Yamaguchi S."/>
            <person name="Yoneyama K."/>
            <person name="Manabe R.I."/>
            <person name="Nelson D.C."/>
            <person name="Schulman A.H."/>
            <person name="Timko M.P."/>
            <person name="dePamphilis C.W."/>
            <person name="Choi D."/>
            <person name="Shirasu K."/>
        </authorList>
    </citation>
    <scope>NUCLEOTIDE SEQUENCE [LARGE SCALE GENOMIC DNA]</scope>
    <source>
        <strain evidence="3">cv. UVA1</strain>
    </source>
</reference>
<protein>
    <submittedName>
        <fullName evidence="2">Uncharacterized protein</fullName>
    </submittedName>
</protein>